<dbReference type="SUPFAM" id="SSF53474">
    <property type="entry name" value="alpha/beta-Hydrolases"/>
    <property type="match status" value="1"/>
</dbReference>
<organism evidence="4">
    <name type="scientific">Sphingomonas psychrotolerans</name>
    <dbReference type="NCBI Taxonomy" id="1327635"/>
    <lineage>
        <taxon>Bacteria</taxon>
        <taxon>Pseudomonadati</taxon>
        <taxon>Pseudomonadota</taxon>
        <taxon>Alphaproteobacteria</taxon>
        <taxon>Sphingomonadales</taxon>
        <taxon>Sphingomonadaceae</taxon>
        <taxon>Sphingomonas</taxon>
    </lineage>
</organism>
<sequence length="318" mass="33596">MKITRRTMLAGSLAATAPLPALARAPAPIERFPIWPGSPPGGAGLTVRDEVVKRSANGAPDDIAWPHVAIPMLNVVPAANPNGGAILMIPGGGYARVALGREGSSIARMFAGRGFTTFELLYRLPHDGWAAGPDAPLQDAQRAMRLIRAQASRWKVDPVRIAVAGFSAGGHLAARLASRAGLETYAPVDDADRQAARPAVAGLFFPVITLADPTAHAQSRRELLGSDVSAGRIRRFSAETDLPADMPPTFVAHAADDPAVKPANSLLMFTALQTAKIPSELHIFEKGGHGLPLVEESGAAHPWPALFERFARRHGLQA</sequence>
<evidence type="ECO:0000256" key="1">
    <source>
        <dbReference type="ARBA" id="ARBA00022801"/>
    </source>
</evidence>
<dbReference type="InterPro" id="IPR006311">
    <property type="entry name" value="TAT_signal"/>
</dbReference>
<dbReference type="Gene3D" id="3.40.50.1820">
    <property type="entry name" value="alpha/beta hydrolase"/>
    <property type="match status" value="1"/>
</dbReference>
<keyword evidence="1 4" id="KW-0378">Hydrolase</keyword>
<dbReference type="Pfam" id="PF20434">
    <property type="entry name" value="BD-FAE"/>
    <property type="match status" value="1"/>
</dbReference>
<dbReference type="InterPro" id="IPR050300">
    <property type="entry name" value="GDXG_lipolytic_enzyme"/>
</dbReference>
<name>A0ABU3N9B6_9SPHN</name>
<feature type="signal peptide" evidence="2">
    <location>
        <begin position="1"/>
        <end position="23"/>
    </location>
</feature>
<reference evidence="4" key="1">
    <citation type="submission" date="2022-04" db="EMBL/GenBank/DDBJ databases">
        <title>Tomato heritable bacteria conferring resistance against bacterial wilt.</title>
        <authorList>
            <person name="Yin J."/>
        </authorList>
    </citation>
    <scope>NUCLEOTIDE SEQUENCE</scope>
    <source>
        <strain evidence="4">Cra20</strain>
    </source>
</reference>
<accession>A0ABU3N9B6</accession>
<feature type="domain" description="BD-FAE-like" evidence="3">
    <location>
        <begin position="85"/>
        <end position="272"/>
    </location>
</feature>
<comment type="caution">
    <text evidence="4">The sequence shown here is derived from an EMBL/GenBank/DDBJ whole genome shotgun (WGS) entry which is preliminary data.</text>
</comment>
<dbReference type="InterPro" id="IPR029058">
    <property type="entry name" value="AB_hydrolase_fold"/>
</dbReference>
<keyword evidence="2" id="KW-0732">Signal</keyword>
<evidence type="ECO:0000259" key="3">
    <source>
        <dbReference type="Pfam" id="PF20434"/>
    </source>
</evidence>
<protein>
    <submittedName>
        <fullName evidence="4">Alpha/beta hydrolase</fullName>
    </submittedName>
</protein>
<dbReference type="GO" id="GO:0016787">
    <property type="term" value="F:hydrolase activity"/>
    <property type="evidence" value="ECO:0007669"/>
    <property type="project" value="UniProtKB-KW"/>
</dbReference>
<dbReference type="PANTHER" id="PTHR48081:SF6">
    <property type="entry name" value="PEPTIDASE S9 PROLYL OLIGOPEPTIDASE CATALYTIC DOMAIN-CONTAINING PROTEIN"/>
    <property type="match status" value="1"/>
</dbReference>
<dbReference type="PANTHER" id="PTHR48081">
    <property type="entry name" value="AB HYDROLASE SUPERFAMILY PROTEIN C4A8.06C"/>
    <property type="match status" value="1"/>
</dbReference>
<proteinExistence type="predicted"/>
<dbReference type="InterPro" id="IPR049492">
    <property type="entry name" value="BD-FAE-like_dom"/>
</dbReference>
<feature type="chain" id="PRO_5047376178" evidence="2">
    <location>
        <begin position="24"/>
        <end position="318"/>
    </location>
</feature>
<evidence type="ECO:0000313" key="4">
    <source>
        <dbReference type="EMBL" id="MDT8761077.1"/>
    </source>
</evidence>
<dbReference type="EMBL" id="JALMLT010000007">
    <property type="protein sequence ID" value="MDT8761077.1"/>
    <property type="molecule type" value="Genomic_DNA"/>
</dbReference>
<dbReference type="PROSITE" id="PS51318">
    <property type="entry name" value="TAT"/>
    <property type="match status" value="1"/>
</dbReference>
<evidence type="ECO:0000256" key="2">
    <source>
        <dbReference type="SAM" id="SignalP"/>
    </source>
</evidence>
<gene>
    <name evidence="4" type="ORF">MZO42_20450</name>
</gene>